<keyword evidence="3" id="KW-1185">Reference proteome</keyword>
<gene>
    <name evidence="2" type="ORF">GCM10009846_19400</name>
</gene>
<accession>A0ABP5MN85</accession>
<evidence type="ECO:0000313" key="3">
    <source>
        <dbReference type="Proteomes" id="UP001501599"/>
    </source>
</evidence>
<dbReference type="Proteomes" id="UP001501599">
    <property type="component" value="Unassembled WGS sequence"/>
</dbReference>
<dbReference type="EMBL" id="BAAAQT010000006">
    <property type="protein sequence ID" value="GAA2174236.1"/>
    <property type="molecule type" value="Genomic_DNA"/>
</dbReference>
<keyword evidence="1" id="KW-0472">Membrane</keyword>
<keyword evidence="1" id="KW-1133">Transmembrane helix</keyword>
<protein>
    <submittedName>
        <fullName evidence="2">Uncharacterized protein</fullName>
    </submittedName>
</protein>
<evidence type="ECO:0000256" key="1">
    <source>
        <dbReference type="SAM" id="Phobius"/>
    </source>
</evidence>
<evidence type="ECO:0000313" key="2">
    <source>
        <dbReference type="EMBL" id="GAA2174236.1"/>
    </source>
</evidence>
<keyword evidence="1" id="KW-0812">Transmembrane</keyword>
<sequence length="196" mass="20003">MRLGGLLVALALGQGLVVLVVLPGRSASAQAGLWTGSLGIVLAVAVAVQAAMVALAVHVVVRQQRMDVAEHGATRRASEWWALERWACLAVTALAGDVVALVVGVARGAAEMGAEGGEVEGAGWRAVLVAVAVLAGPALAAATGVRWLVARSRVAVDGEVHALATRTRTSVVGRRIHPERIGRVPTVVESTGPGRS</sequence>
<feature type="transmembrane region" description="Helical" evidence="1">
    <location>
        <begin position="126"/>
        <end position="149"/>
    </location>
</feature>
<proteinExistence type="predicted"/>
<comment type="caution">
    <text evidence="2">The sequence shown here is derived from an EMBL/GenBank/DDBJ whole genome shotgun (WGS) entry which is preliminary data.</text>
</comment>
<feature type="transmembrane region" description="Helical" evidence="1">
    <location>
        <begin position="39"/>
        <end position="61"/>
    </location>
</feature>
<reference evidence="3" key="1">
    <citation type="journal article" date="2019" name="Int. J. Syst. Evol. Microbiol.">
        <title>The Global Catalogue of Microorganisms (GCM) 10K type strain sequencing project: providing services to taxonomists for standard genome sequencing and annotation.</title>
        <authorList>
            <consortium name="The Broad Institute Genomics Platform"/>
            <consortium name="The Broad Institute Genome Sequencing Center for Infectious Disease"/>
            <person name="Wu L."/>
            <person name="Ma J."/>
        </authorList>
    </citation>
    <scope>NUCLEOTIDE SEQUENCE [LARGE SCALE GENOMIC DNA]</scope>
    <source>
        <strain evidence="3">JCM 16026</strain>
    </source>
</reference>
<feature type="transmembrane region" description="Helical" evidence="1">
    <location>
        <begin position="82"/>
        <end position="106"/>
    </location>
</feature>
<organism evidence="2 3">
    <name type="scientific">Agrococcus versicolor</name>
    <dbReference type="NCBI Taxonomy" id="501482"/>
    <lineage>
        <taxon>Bacteria</taxon>
        <taxon>Bacillati</taxon>
        <taxon>Actinomycetota</taxon>
        <taxon>Actinomycetes</taxon>
        <taxon>Micrococcales</taxon>
        <taxon>Microbacteriaceae</taxon>
        <taxon>Agrococcus</taxon>
    </lineage>
</organism>
<name>A0ABP5MN85_9MICO</name>